<proteinExistence type="predicted"/>
<dbReference type="AlphaFoldDB" id="A0A1C0TW40"/>
<protein>
    <recommendedName>
        <fullName evidence="3">YdhG-like domain-containing protein</fullName>
    </recommendedName>
</protein>
<name>A0A1C0TW40_9GAMM</name>
<dbReference type="SUPFAM" id="SSF159888">
    <property type="entry name" value="YdhG-like"/>
    <property type="match status" value="1"/>
</dbReference>
<sequence>MNRLIKQKFAEYPDHVREKLGELHALIIDVAGNLELGPVDESLKWGEASYSVKSGSPIRIDWKRSSPTQYFIFFNCQTKLVDTFRVVYGKRLVFQKNRAIILSISEPIPNVVLSHCIELAFTYKQRRGLPLLGVERPRVATKPNLQ</sequence>
<evidence type="ECO:0000313" key="2">
    <source>
        <dbReference type="Proteomes" id="UP000093366"/>
    </source>
</evidence>
<dbReference type="OrthoDB" id="328972at2"/>
<dbReference type="EMBL" id="MAUJ01000001">
    <property type="protein sequence ID" value="OCQ23519.1"/>
    <property type="molecule type" value="Genomic_DNA"/>
</dbReference>
<evidence type="ECO:0008006" key="3">
    <source>
        <dbReference type="Google" id="ProtNLM"/>
    </source>
</evidence>
<accession>A0A1C0TW40</accession>
<dbReference type="RefSeq" id="WP_065789536.1">
    <property type="nucleotide sequence ID" value="NZ_MAUJ01000001.1"/>
</dbReference>
<dbReference type="Proteomes" id="UP000093366">
    <property type="component" value="Unassembled WGS sequence"/>
</dbReference>
<organism evidence="1 2">
    <name type="scientific">Pseudoalteromonas luteoviolacea</name>
    <dbReference type="NCBI Taxonomy" id="43657"/>
    <lineage>
        <taxon>Bacteria</taxon>
        <taxon>Pseudomonadati</taxon>
        <taxon>Pseudomonadota</taxon>
        <taxon>Gammaproteobacteria</taxon>
        <taxon>Alteromonadales</taxon>
        <taxon>Pseudoalteromonadaceae</taxon>
        <taxon>Pseudoalteromonas</taxon>
    </lineage>
</organism>
<gene>
    <name evidence="1" type="ORF">A7985_06150</name>
</gene>
<reference evidence="2" key="1">
    <citation type="submission" date="2016-07" db="EMBL/GenBank/DDBJ databases">
        <authorList>
            <person name="Florea S."/>
            <person name="Webb J.S."/>
            <person name="Jaromczyk J."/>
            <person name="Schardl C.L."/>
        </authorList>
    </citation>
    <scope>NUCLEOTIDE SEQUENCE [LARGE SCALE GENOMIC DNA]</scope>
    <source>
        <strain evidence="2">IPB1</strain>
    </source>
</reference>
<comment type="caution">
    <text evidence="1">The sequence shown here is derived from an EMBL/GenBank/DDBJ whole genome shotgun (WGS) entry which is preliminary data.</text>
</comment>
<evidence type="ECO:0000313" key="1">
    <source>
        <dbReference type="EMBL" id="OCQ23519.1"/>
    </source>
</evidence>